<dbReference type="GO" id="GO:0006508">
    <property type="term" value="P:proteolysis"/>
    <property type="evidence" value="ECO:0007669"/>
    <property type="project" value="UniProtKB-KW"/>
</dbReference>
<protein>
    <submittedName>
        <fullName evidence="6">Rhomboid family intramembrane serine protease</fullName>
        <ecNumber evidence="6">3.4.21.105</ecNumber>
    </submittedName>
</protein>
<feature type="transmembrane region" description="Helical" evidence="5">
    <location>
        <begin position="12"/>
        <end position="32"/>
    </location>
</feature>
<keyword evidence="6" id="KW-0645">Protease</keyword>
<comment type="subcellular location">
    <subcellularLocation>
        <location evidence="1">Membrane</location>
        <topology evidence="1">Multi-pass membrane protein</topology>
    </subcellularLocation>
</comment>
<feature type="transmembrane region" description="Helical" evidence="5">
    <location>
        <begin position="91"/>
        <end position="109"/>
    </location>
</feature>
<evidence type="ECO:0000256" key="4">
    <source>
        <dbReference type="ARBA" id="ARBA00023136"/>
    </source>
</evidence>
<sequence length="249" mass="25605">MHGFLRRYPAPLAFLGLFGAMWLVQVCVLPPGDRHAVIAWASTNLANLAVNPVGSMVASAFVAEGSQGVLLVLAAVGLFPVTRRFGNARTVLLVSISHVLGTVVSQGIAFVRLELGLLSDSIRTIPDVGPSYVLCAALVAAFLYGPGRWRRLVPLAGWCALVPVLFDGLLSLDVAAVGHLVAMVTGALVGGLLLLLERRRAGAGGRASAQVAHAIEVAGAAEAKVARAVTGVVDAATPHGTGRAVPSES</sequence>
<dbReference type="RefSeq" id="WP_131761634.1">
    <property type="nucleotide sequence ID" value="NZ_CAACUY010000178.1"/>
</dbReference>
<evidence type="ECO:0000256" key="2">
    <source>
        <dbReference type="ARBA" id="ARBA00022692"/>
    </source>
</evidence>
<dbReference type="SUPFAM" id="SSF144091">
    <property type="entry name" value="Rhomboid-like"/>
    <property type="match status" value="1"/>
</dbReference>
<keyword evidence="7" id="KW-1185">Reference proteome</keyword>
<feature type="transmembrane region" description="Helical" evidence="5">
    <location>
        <begin position="129"/>
        <end position="145"/>
    </location>
</feature>
<keyword evidence="6" id="KW-0378">Hydrolase</keyword>
<dbReference type="InterPro" id="IPR046862">
    <property type="entry name" value="Rhomboid_2"/>
</dbReference>
<comment type="caution">
    <text evidence="6">The sequence shown here is derived from an EMBL/GenBank/DDBJ whole genome shotgun (WGS) entry which is preliminary data.</text>
</comment>
<evidence type="ECO:0000256" key="3">
    <source>
        <dbReference type="ARBA" id="ARBA00022989"/>
    </source>
</evidence>
<dbReference type="Proteomes" id="UP001597063">
    <property type="component" value="Unassembled WGS sequence"/>
</dbReference>
<organism evidence="6 7">
    <name type="scientific">Actinomadura fibrosa</name>
    <dbReference type="NCBI Taxonomy" id="111802"/>
    <lineage>
        <taxon>Bacteria</taxon>
        <taxon>Bacillati</taxon>
        <taxon>Actinomycetota</taxon>
        <taxon>Actinomycetes</taxon>
        <taxon>Streptosporangiales</taxon>
        <taxon>Thermomonosporaceae</taxon>
        <taxon>Actinomadura</taxon>
    </lineage>
</organism>
<keyword evidence="2 5" id="KW-0812">Transmembrane</keyword>
<evidence type="ECO:0000256" key="1">
    <source>
        <dbReference type="ARBA" id="ARBA00004141"/>
    </source>
</evidence>
<feature type="transmembrane region" description="Helical" evidence="5">
    <location>
        <begin position="152"/>
        <end position="170"/>
    </location>
</feature>
<keyword evidence="4 5" id="KW-0472">Membrane</keyword>
<proteinExistence type="predicted"/>
<dbReference type="EC" id="3.4.21.105" evidence="6"/>
<dbReference type="Pfam" id="PF20401">
    <property type="entry name" value="Rhomboid_2"/>
    <property type="match status" value="1"/>
</dbReference>
<accession>A0ABW2XEN1</accession>
<dbReference type="InterPro" id="IPR035952">
    <property type="entry name" value="Rhomboid-like_sf"/>
</dbReference>
<feature type="transmembrane region" description="Helical" evidence="5">
    <location>
        <begin position="52"/>
        <end position="79"/>
    </location>
</feature>
<gene>
    <name evidence="6" type="ORF">ACFQZM_00225</name>
</gene>
<reference evidence="7" key="1">
    <citation type="journal article" date="2019" name="Int. J. Syst. Evol. Microbiol.">
        <title>The Global Catalogue of Microorganisms (GCM) 10K type strain sequencing project: providing services to taxonomists for standard genome sequencing and annotation.</title>
        <authorList>
            <consortium name="The Broad Institute Genomics Platform"/>
            <consortium name="The Broad Institute Genome Sequencing Center for Infectious Disease"/>
            <person name="Wu L."/>
            <person name="Ma J."/>
        </authorList>
    </citation>
    <scope>NUCLEOTIDE SEQUENCE [LARGE SCALE GENOMIC DNA]</scope>
    <source>
        <strain evidence="7">JCM 9371</strain>
    </source>
</reference>
<evidence type="ECO:0000256" key="5">
    <source>
        <dbReference type="SAM" id="Phobius"/>
    </source>
</evidence>
<dbReference type="GO" id="GO:0008233">
    <property type="term" value="F:peptidase activity"/>
    <property type="evidence" value="ECO:0007669"/>
    <property type="project" value="UniProtKB-KW"/>
</dbReference>
<evidence type="ECO:0000313" key="6">
    <source>
        <dbReference type="EMBL" id="MFD0682905.1"/>
    </source>
</evidence>
<dbReference type="EMBL" id="JBHTGP010000001">
    <property type="protein sequence ID" value="MFD0682905.1"/>
    <property type="molecule type" value="Genomic_DNA"/>
</dbReference>
<feature type="transmembrane region" description="Helical" evidence="5">
    <location>
        <begin position="176"/>
        <end position="196"/>
    </location>
</feature>
<evidence type="ECO:0000313" key="7">
    <source>
        <dbReference type="Proteomes" id="UP001597063"/>
    </source>
</evidence>
<keyword evidence="3 5" id="KW-1133">Transmembrane helix</keyword>
<name>A0ABW2XEN1_9ACTN</name>
<dbReference type="Gene3D" id="1.20.1540.10">
    <property type="entry name" value="Rhomboid-like"/>
    <property type="match status" value="1"/>
</dbReference>